<name>A0A0T9QMA7_9GAMM</name>
<evidence type="ECO:0000256" key="11">
    <source>
        <dbReference type="ARBA" id="ARBA00045497"/>
    </source>
</evidence>
<evidence type="ECO:0000256" key="7">
    <source>
        <dbReference type="ARBA" id="ARBA00022989"/>
    </source>
</evidence>
<dbReference type="CDD" id="cd12830">
    <property type="entry name" value="MtCorA-like"/>
    <property type="match status" value="1"/>
</dbReference>
<evidence type="ECO:0000256" key="9">
    <source>
        <dbReference type="ARBA" id="ARBA00023136"/>
    </source>
</evidence>
<dbReference type="SUPFAM" id="SSF144083">
    <property type="entry name" value="Magnesium transport protein CorA, transmembrane region"/>
    <property type="match status" value="1"/>
</dbReference>
<comment type="subcellular location">
    <subcellularLocation>
        <location evidence="1">Cell membrane</location>
        <topology evidence="1">Multi-pass membrane protein</topology>
    </subcellularLocation>
</comment>
<accession>A0A0T9QMA7</accession>
<reference evidence="14" key="1">
    <citation type="submission" date="2015-03" db="EMBL/GenBank/DDBJ databases">
        <authorList>
            <consortium name="Pathogen Informatics"/>
            <person name="Murphy D."/>
        </authorList>
    </citation>
    <scope>NUCLEOTIDE SEQUENCE [LARGE SCALE GENOMIC DNA]</scope>
    <source>
        <strain evidence="14">IP6945</strain>
    </source>
</reference>
<keyword evidence="3" id="KW-0813">Transport</keyword>
<gene>
    <name evidence="13" type="primary">corA_2</name>
    <name evidence="13" type="ORF">ERS008472_03464</name>
</gene>
<evidence type="ECO:0000256" key="12">
    <source>
        <dbReference type="SAM" id="Phobius"/>
    </source>
</evidence>
<dbReference type="InterPro" id="IPR045863">
    <property type="entry name" value="CorA_TM1_TM2"/>
</dbReference>
<proteinExistence type="inferred from homology"/>
<evidence type="ECO:0000256" key="10">
    <source>
        <dbReference type="ARBA" id="ARBA00034269"/>
    </source>
</evidence>
<feature type="transmembrane region" description="Helical" evidence="12">
    <location>
        <begin position="290"/>
        <end position="307"/>
    </location>
</feature>
<dbReference type="Proteomes" id="UP000041882">
    <property type="component" value="Unassembled WGS sequence"/>
</dbReference>
<evidence type="ECO:0000256" key="6">
    <source>
        <dbReference type="ARBA" id="ARBA00022842"/>
    </source>
</evidence>
<dbReference type="GO" id="GO:0050897">
    <property type="term" value="F:cobalt ion binding"/>
    <property type="evidence" value="ECO:0007669"/>
    <property type="project" value="TreeGrafter"/>
</dbReference>
<evidence type="ECO:0000313" key="13">
    <source>
        <dbReference type="EMBL" id="CNI18792.1"/>
    </source>
</evidence>
<evidence type="ECO:0000256" key="2">
    <source>
        <dbReference type="ARBA" id="ARBA00009765"/>
    </source>
</evidence>
<comment type="similarity">
    <text evidence="2">Belongs to the CorA metal ion transporter (MIT) (TC 1.A.35) family.</text>
</comment>
<protein>
    <submittedName>
        <fullName evidence="13">Magnesium/nickel/cobalt transporter CorA</fullName>
    </submittedName>
</protein>
<dbReference type="FunFam" id="1.20.58.340:FF:000004">
    <property type="entry name" value="Magnesium transport protein CorA"/>
    <property type="match status" value="1"/>
</dbReference>
<organism evidence="13 14">
    <name type="scientific">Yersinia thracica</name>
    <dbReference type="NCBI Taxonomy" id="2890319"/>
    <lineage>
        <taxon>Bacteria</taxon>
        <taxon>Pseudomonadati</taxon>
        <taxon>Pseudomonadota</taxon>
        <taxon>Gammaproteobacteria</taxon>
        <taxon>Enterobacterales</taxon>
        <taxon>Yersiniaceae</taxon>
        <taxon>Yersinia</taxon>
    </lineage>
</organism>
<keyword evidence="5 12" id="KW-0812">Transmembrane</keyword>
<keyword evidence="14" id="KW-1185">Reference proteome</keyword>
<dbReference type="Pfam" id="PF01544">
    <property type="entry name" value="CorA"/>
    <property type="match status" value="1"/>
</dbReference>
<evidence type="ECO:0000256" key="5">
    <source>
        <dbReference type="ARBA" id="ARBA00022692"/>
    </source>
</evidence>
<dbReference type="GO" id="GO:0015087">
    <property type="term" value="F:cobalt ion transmembrane transporter activity"/>
    <property type="evidence" value="ECO:0007669"/>
    <property type="project" value="TreeGrafter"/>
</dbReference>
<feature type="transmembrane region" description="Helical" evidence="12">
    <location>
        <begin position="259"/>
        <end position="278"/>
    </location>
</feature>
<dbReference type="PANTHER" id="PTHR46494:SF1">
    <property type="entry name" value="CORA FAMILY METAL ION TRANSPORTER (EUROFUNG)"/>
    <property type="match status" value="1"/>
</dbReference>
<dbReference type="AlphaFoldDB" id="A0A0T9QMA7"/>
<evidence type="ECO:0000256" key="1">
    <source>
        <dbReference type="ARBA" id="ARBA00004651"/>
    </source>
</evidence>
<dbReference type="EMBL" id="CQAW01000020">
    <property type="protein sequence ID" value="CNI18792.1"/>
    <property type="molecule type" value="Genomic_DNA"/>
</dbReference>
<comment type="function">
    <text evidence="11">Mediates influx of magnesium ions. Alternates between open and closed states. Activated by low cytoplasmic Mg(2+) levels. Inactive when cytoplasmic Mg(2+) levels are high.</text>
</comment>
<sequence length="316" mass="36249">MVYRTGSHGESINVDDISEVIHEKDSFIWLGLWQPEPSFMYKVQEEFSLHELAIEDALNAHQRPKIERYGESLFIVVKTVRRAQENTEFGETHFFIGRNFLISIRHGKSDSYAHIRERASENSAMLGYGPGYPLYCILDFIVDGYSELTVCLSEKISEMEDAMFQSEFDRNAVQMVYTMRHQLLELRNAAAPVEDICTQLIRLHTEIIPKPLQAYIRDVQDHARHVVTDADDMREMLTSAMHVNLALVTVQQNEVVKKLAGWGAVLAIPTVIFSLYGMNFDFMPELHARFSYPVVLATTLGSCVLLWNKLKRSGWL</sequence>
<dbReference type="PANTHER" id="PTHR46494">
    <property type="entry name" value="CORA FAMILY METAL ION TRANSPORTER (EUROFUNG)"/>
    <property type="match status" value="1"/>
</dbReference>
<dbReference type="GO" id="GO:0015095">
    <property type="term" value="F:magnesium ion transmembrane transporter activity"/>
    <property type="evidence" value="ECO:0007669"/>
    <property type="project" value="TreeGrafter"/>
</dbReference>
<keyword evidence="9 12" id="KW-0472">Membrane</keyword>
<keyword evidence="6" id="KW-0460">Magnesium</keyword>
<dbReference type="Gene3D" id="3.30.460.20">
    <property type="entry name" value="CorA soluble domain-like"/>
    <property type="match status" value="1"/>
</dbReference>
<evidence type="ECO:0000256" key="8">
    <source>
        <dbReference type="ARBA" id="ARBA00023065"/>
    </source>
</evidence>
<dbReference type="InterPro" id="IPR045861">
    <property type="entry name" value="CorA_cytoplasmic_dom"/>
</dbReference>
<keyword evidence="7 12" id="KW-1133">Transmembrane helix</keyword>
<evidence type="ECO:0000313" key="14">
    <source>
        <dbReference type="Proteomes" id="UP000041882"/>
    </source>
</evidence>
<keyword evidence="4" id="KW-1003">Cell membrane</keyword>
<dbReference type="GO" id="GO:0000287">
    <property type="term" value="F:magnesium ion binding"/>
    <property type="evidence" value="ECO:0007669"/>
    <property type="project" value="TreeGrafter"/>
</dbReference>
<dbReference type="Gene3D" id="1.20.58.340">
    <property type="entry name" value="Magnesium transport protein CorA, transmembrane region"/>
    <property type="match status" value="2"/>
</dbReference>
<evidence type="ECO:0000256" key="3">
    <source>
        <dbReference type="ARBA" id="ARBA00022448"/>
    </source>
</evidence>
<keyword evidence="8" id="KW-0406">Ion transport</keyword>
<dbReference type="SUPFAM" id="SSF143865">
    <property type="entry name" value="CorA soluble domain-like"/>
    <property type="match status" value="1"/>
</dbReference>
<evidence type="ECO:0000256" key="4">
    <source>
        <dbReference type="ARBA" id="ARBA00022475"/>
    </source>
</evidence>
<dbReference type="GO" id="GO:0005886">
    <property type="term" value="C:plasma membrane"/>
    <property type="evidence" value="ECO:0007669"/>
    <property type="project" value="UniProtKB-SubCell"/>
</dbReference>
<dbReference type="InterPro" id="IPR002523">
    <property type="entry name" value="MgTranspt_CorA/ZnTranspt_ZntB"/>
</dbReference>
<comment type="catalytic activity">
    <reaction evidence="10">
        <text>Mg(2+)(in) = Mg(2+)(out)</text>
        <dbReference type="Rhea" id="RHEA:29827"/>
        <dbReference type="ChEBI" id="CHEBI:18420"/>
    </reaction>
</comment>